<name>A0A162EHA0_9BACI</name>
<gene>
    <name evidence="2" type="ORF">AZF04_18160</name>
</gene>
<organism evidence="2 3">
    <name type="scientific">Alkalihalobacillus trypoxylicola</name>
    <dbReference type="NCBI Taxonomy" id="519424"/>
    <lineage>
        <taxon>Bacteria</taxon>
        <taxon>Bacillati</taxon>
        <taxon>Bacillota</taxon>
        <taxon>Bacilli</taxon>
        <taxon>Bacillales</taxon>
        <taxon>Bacillaceae</taxon>
        <taxon>Alkalihalobacillus</taxon>
    </lineage>
</organism>
<keyword evidence="3" id="KW-1185">Reference proteome</keyword>
<comment type="caution">
    <text evidence="2">The sequence shown here is derived from an EMBL/GenBank/DDBJ whole genome shotgun (WGS) entry which is preliminary data.</text>
</comment>
<dbReference type="InterPro" id="IPR023842">
    <property type="entry name" value="Bacillithiol_biosynth_BshB1"/>
</dbReference>
<dbReference type="EMBL" id="LTAO01000011">
    <property type="protein sequence ID" value="KYG32883.1"/>
    <property type="molecule type" value="Genomic_DNA"/>
</dbReference>
<dbReference type="GO" id="GO:0019213">
    <property type="term" value="F:deacetylase activity"/>
    <property type="evidence" value="ECO:0007669"/>
    <property type="project" value="InterPro"/>
</dbReference>
<comment type="cofactor">
    <cofactor evidence="1">
        <name>Zn(2+)</name>
        <dbReference type="ChEBI" id="CHEBI:29105"/>
    </cofactor>
</comment>
<dbReference type="InterPro" id="IPR003737">
    <property type="entry name" value="GlcNAc_PI_deacetylase-related"/>
</dbReference>
<dbReference type="InterPro" id="IPR024078">
    <property type="entry name" value="LmbE-like_dom_sf"/>
</dbReference>
<dbReference type="RefSeq" id="WP_061948118.1">
    <property type="nucleotide sequence ID" value="NZ_LTAO01000011.1"/>
</dbReference>
<reference evidence="2" key="1">
    <citation type="submission" date="2016-02" db="EMBL/GenBank/DDBJ databases">
        <title>Genome sequence of Bacillus trypoxylicola KCTC 13244(T).</title>
        <authorList>
            <person name="Jeong H."/>
            <person name="Park S.-H."/>
            <person name="Choi S.-K."/>
        </authorList>
    </citation>
    <scope>NUCLEOTIDE SEQUENCE [LARGE SCALE GENOMIC DNA]</scope>
    <source>
        <strain evidence="2">KCTC 13244</strain>
    </source>
</reference>
<dbReference type="Gene3D" id="3.40.50.10320">
    <property type="entry name" value="LmbE-like"/>
    <property type="match status" value="1"/>
</dbReference>
<accession>A0A162EHA0</accession>
<dbReference type="Pfam" id="PF02585">
    <property type="entry name" value="PIG-L"/>
    <property type="match status" value="1"/>
</dbReference>
<dbReference type="GO" id="GO:0071793">
    <property type="term" value="P:bacillithiol biosynthetic process"/>
    <property type="evidence" value="ECO:0007669"/>
    <property type="project" value="InterPro"/>
</dbReference>
<evidence type="ECO:0000313" key="2">
    <source>
        <dbReference type="EMBL" id="KYG32883.1"/>
    </source>
</evidence>
<dbReference type="STRING" id="519424.AZF04_18160"/>
<sequence>MSDIDILAFGAHPDDVEIGMGATLAKYTQEKKKTVICNLTYAELSSNGTVPLRQEEATQAAAVLGVQERIQLDLSDRKLSFITEKESQKIVDVIRKYQPKYVFAPYPIDRHPDHGQCFQIIKDAVFDAGIRRFETDQSYSSWKVKELFSYFINSYAQPDFVMNVSDVYDKKMEALQCYKSQFVPKDGVETPLTNGYIEAVEARDRLYGNEAGVQYAEGFKAMKPLLFNQLI</sequence>
<dbReference type="NCBIfam" id="TIGR04001">
    <property type="entry name" value="thiol_BshB1"/>
    <property type="match status" value="1"/>
</dbReference>
<proteinExistence type="predicted"/>
<dbReference type="GO" id="GO:0016811">
    <property type="term" value="F:hydrolase activity, acting on carbon-nitrogen (but not peptide) bonds, in linear amides"/>
    <property type="evidence" value="ECO:0007669"/>
    <property type="project" value="TreeGrafter"/>
</dbReference>
<dbReference type="PANTHER" id="PTHR12993">
    <property type="entry name" value="N-ACETYLGLUCOSAMINYL-PHOSPHATIDYLINOSITOL DE-N-ACETYLASE-RELATED"/>
    <property type="match status" value="1"/>
</dbReference>
<dbReference type="Proteomes" id="UP000075806">
    <property type="component" value="Unassembled WGS sequence"/>
</dbReference>
<dbReference type="PANTHER" id="PTHR12993:SF30">
    <property type="entry name" value="N-ACETYL-ALPHA-D-GLUCOSAMINYL L-MALATE DEACETYLASE 1"/>
    <property type="match status" value="1"/>
</dbReference>
<protein>
    <submittedName>
        <fullName evidence="2">Bacillithiol biosynthesis deacetylase BshB1</fullName>
    </submittedName>
</protein>
<evidence type="ECO:0000313" key="3">
    <source>
        <dbReference type="Proteomes" id="UP000075806"/>
    </source>
</evidence>
<dbReference type="SUPFAM" id="SSF102588">
    <property type="entry name" value="LmbE-like"/>
    <property type="match status" value="1"/>
</dbReference>
<evidence type="ECO:0000256" key="1">
    <source>
        <dbReference type="ARBA" id="ARBA00001947"/>
    </source>
</evidence>
<dbReference type="AlphaFoldDB" id="A0A162EHA0"/>
<dbReference type="OrthoDB" id="9778719at2"/>